<reference evidence="6 7" key="1">
    <citation type="submission" date="2016-10" db="EMBL/GenBank/DDBJ databases">
        <authorList>
            <person name="de Groot N.N."/>
        </authorList>
    </citation>
    <scope>NUCLEOTIDE SEQUENCE [LARGE SCALE GENOMIC DNA]</scope>
    <source>
        <strain evidence="6 7">DSM 44468</strain>
    </source>
</reference>
<dbReference type="GO" id="GO:0006396">
    <property type="term" value="P:RNA processing"/>
    <property type="evidence" value="ECO:0007669"/>
    <property type="project" value="InterPro"/>
</dbReference>
<dbReference type="PANTHER" id="PTHR46429:SF1">
    <property type="entry name" value="23S RRNA (GUANOSINE-2'-O-)-METHYLTRANSFERASE RLMB"/>
    <property type="match status" value="1"/>
</dbReference>
<dbReference type="InterPro" id="IPR029064">
    <property type="entry name" value="Ribosomal_eL30-like_sf"/>
</dbReference>
<dbReference type="SMART" id="SM00967">
    <property type="entry name" value="SpoU_sub_bind"/>
    <property type="match status" value="1"/>
</dbReference>
<name>A0A1I3ZCW2_9PSEU</name>
<evidence type="ECO:0000313" key="7">
    <source>
        <dbReference type="Proteomes" id="UP000199025"/>
    </source>
</evidence>
<dbReference type="STRING" id="115433.SAMN05421835_120113"/>
<dbReference type="InterPro" id="IPR004441">
    <property type="entry name" value="rRNA_MeTrfase_TrmH"/>
</dbReference>
<accession>A0A1I3ZCW2</accession>
<dbReference type="InterPro" id="IPR029026">
    <property type="entry name" value="tRNA_m1G_MTases_N"/>
</dbReference>
<dbReference type="AlphaFoldDB" id="A0A1I3ZCW2"/>
<dbReference type="GO" id="GO:0003723">
    <property type="term" value="F:RNA binding"/>
    <property type="evidence" value="ECO:0007669"/>
    <property type="project" value="InterPro"/>
</dbReference>
<feature type="compositionally biased region" description="Low complexity" evidence="4">
    <location>
        <begin position="161"/>
        <end position="180"/>
    </location>
</feature>
<evidence type="ECO:0000313" key="6">
    <source>
        <dbReference type="EMBL" id="SFK41409.1"/>
    </source>
</evidence>
<dbReference type="GO" id="GO:0005829">
    <property type="term" value="C:cytosol"/>
    <property type="evidence" value="ECO:0007669"/>
    <property type="project" value="TreeGrafter"/>
</dbReference>
<evidence type="ECO:0000256" key="1">
    <source>
        <dbReference type="ARBA" id="ARBA00007228"/>
    </source>
</evidence>
<keyword evidence="3 6" id="KW-0808">Transferase</keyword>
<keyword evidence="2 6" id="KW-0489">Methyltransferase</keyword>
<feature type="compositionally biased region" description="Pro residues" evidence="4">
    <location>
        <begin position="182"/>
        <end position="193"/>
    </location>
</feature>
<protein>
    <submittedName>
        <fullName evidence="6">RNA 2'-O ribose methyltransferase substrate binding</fullName>
    </submittedName>
</protein>
<evidence type="ECO:0000256" key="4">
    <source>
        <dbReference type="SAM" id="MobiDB-lite"/>
    </source>
</evidence>
<dbReference type="InterPro" id="IPR029028">
    <property type="entry name" value="Alpha/beta_knot_MTases"/>
</dbReference>
<dbReference type="CDD" id="cd18095">
    <property type="entry name" value="SpoU-like_rRNA-MTase"/>
    <property type="match status" value="1"/>
</dbReference>
<dbReference type="PANTHER" id="PTHR46429">
    <property type="entry name" value="23S RRNA (GUANOSINE-2'-O-)-METHYLTRANSFERASE RLMB"/>
    <property type="match status" value="1"/>
</dbReference>
<dbReference type="InterPro" id="IPR013123">
    <property type="entry name" value="SpoU_subst-bd"/>
</dbReference>
<dbReference type="SUPFAM" id="SSF55315">
    <property type="entry name" value="L30e-like"/>
    <property type="match status" value="1"/>
</dbReference>
<organism evidence="6 7">
    <name type="scientific">Amycolatopsis sacchari</name>
    <dbReference type="NCBI Taxonomy" id="115433"/>
    <lineage>
        <taxon>Bacteria</taxon>
        <taxon>Bacillati</taxon>
        <taxon>Actinomycetota</taxon>
        <taxon>Actinomycetes</taxon>
        <taxon>Pseudonocardiales</taxon>
        <taxon>Pseudonocardiaceae</taxon>
        <taxon>Amycolatopsis</taxon>
    </lineage>
</organism>
<keyword evidence="7" id="KW-1185">Reference proteome</keyword>
<dbReference type="Proteomes" id="UP000199025">
    <property type="component" value="Unassembled WGS sequence"/>
</dbReference>
<dbReference type="Gene3D" id="3.40.1280.10">
    <property type="match status" value="1"/>
</dbReference>
<feature type="compositionally biased region" description="Low complexity" evidence="4">
    <location>
        <begin position="124"/>
        <end position="138"/>
    </location>
</feature>
<comment type="similarity">
    <text evidence="1">Belongs to the class IV-like SAM-binding methyltransferase superfamily. RNA methyltransferase TrmH family.</text>
</comment>
<evidence type="ECO:0000259" key="5">
    <source>
        <dbReference type="SMART" id="SM00967"/>
    </source>
</evidence>
<gene>
    <name evidence="6" type="ORF">SAMN05421835_120113</name>
</gene>
<evidence type="ECO:0000256" key="3">
    <source>
        <dbReference type="ARBA" id="ARBA00022679"/>
    </source>
</evidence>
<dbReference type="Gene3D" id="3.30.1330.30">
    <property type="match status" value="1"/>
</dbReference>
<feature type="compositionally biased region" description="Low complexity" evidence="4">
    <location>
        <begin position="223"/>
        <end position="248"/>
    </location>
</feature>
<dbReference type="GO" id="GO:0008173">
    <property type="term" value="F:RNA methyltransferase activity"/>
    <property type="evidence" value="ECO:0007669"/>
    <property type="project" value="InterPro"/>
</dbReference>
<evidence type="ECO:0000256" key="2">
    <source>
        <dbReference type="ARBA" id="ARBA00022603"/>
    </source>
</evidence>
<proteinExistence type="inferred from homology"/>
<dbReference type="GO" id="GO:0032259">
    <property type="term" value="P:methylation"/>
    <property type="evidence" value="ECO:0007669"/>
    <property type="project" value="UniProtKB-KW"/>
</dbReference>
<feature type="compositionally biased region" description="Low complexity" evidence="4">
    <location>
        <begin position="194"/>
        <end position="208"/>
    </location>
</feature>
<feature type="region of interest" description="Disordered" evidence="4">
    <location>
        <begin position="124"/>
        <end position="248"/>
    </location>
</feature>
<feature type="domain" description="RNA 2-O ribose methyltransferase substrate binding" evidence="5">
    <location>
        <begin position="30"/>
        <end position="105"/>
    </location>
</feature>
<sequence>MDPFTERTPRVVAARRLLRRAEREKTGRFLAEGANAVAAALAHGGGFMHELFVTARAEQAYPELVTAAREAGVRVSPVTDRAADGLSETVTPQGIVAVCDLLTRPLDGLLSAALAEASDAASGLSPVAAPAEPGAASAVPPPAAPAEPGAAEAGTVSTEPGARATAAASADAGVGLVAGPGPAGPSAPPPAAPAEPGAGSGAAVPAEPTAGSTAAASPVTDSAAPGTAPAGPGVAGQSATPAAEPEATPVDAVALATPDPAGARLILTEPAAEPAPTQPVTEPAPRLPAAARLVAVLVDVADPGNAGTVIRVADAAGADAVILAGDSVDPHNGKCVRASAGSLFHLPLARERDVTAVLAACRAAGLRLLGAHGYAETELDDLPLDAPVAWVFGNEAHGLPAEVLDAVDEAVRIPIYGRAESLNLATAAAVCLYGSAMAQRRSSGG</sequence>
<dbReference type="Pfam" id="PF00588">
    <property type="entry name" value="SpoU_methylase"/>
    <property type="match status" value="1"/>
</dbReference>
<dbReference type="InterPro" id="IPR001537">
    <property type="entry name" value="SpoU_MeTrfase"/>
</dbReference>
<dbReference type="EMBL" id="FORP01000020">
    <property type="protein sequence ID" value="SFK41409.1"/>
    <property type="molecule type" value="Genomic_DNA"/>
</dbReference>
<dbReference type="Pfam" id="PF08032">
    <property type="entry name" value="SpoU_sub_bind"/>
    <property type="match status" value="1"/>
</dbReference>
<dbReference type="SUPFAM" id="SSF75217">
    <property type="entry name" value="alpha/beta knot"/>
    <property type="match status" value="1"/>
</dbReference>